<accession>A0A7W6ERP3</accession>
<sequence>MQTVDALRKNYLASQSDLFIFSDGAKCFESEQKVKQVRSFLKGIDGFKSVQIIESPTNKGLANSIISGVSQVVTQFGKVIVLEDDLVTTPNFLSYMNHALDFYENNKKIISVCGYGLKIKKPQSYNSDVYLYGRSSSWGWGTWEDQWATVDWEVKDWLVFKKDKKKISDFKKNGSDMYNLLKSVMEGKGNSWAIRFCYSQFKQQKYSVIPFYSLVENIGFTKEGTNTKFKFSRFKIDLDNGEKKIFILDDYLVENEEIRKMCYKYNNLIIRVYSRVRYMFEF</sequence>
<evidence type="ECO:0008006" key="3">
    <source>
        <dbReference type="Google" id="ProtNLM"/>
    </source>
</evidence>
<dbReference type="Gene3D" id="3.90.550.10">
    <property type="entry name" value="Spore Coat Polysaccharide Biosynthesis Protein SpsA, Chain A"/>
    <property type="match status" value="1"/>
</dbReference>
<comment type="caution">
    <text evidence="1">The sequence shown here is derived from an EMBL/GenBank/DDBJ whole genome shotgun (WGS) entry which is preliminary data.</text>
</comment>
<name>A0A7W6ERP3_9BACT</name>
<dbReference type="Proteomes" id="UP000541352">
    <property type="component" value="Unassembled WGS sequence"/>
</dbReference>
<evidence type="ECO:0000313" key="1">
    <source>
        <dbReference type="EMBL" id="MBB3839611.1"/>
    </source>
</evidence>
<gene>
    <name evidence="1" type="ORF">FHS57_003620</name>
</gene>
<dbReference type="AlphaFoldDB" id="A0A7W6ERP3"/>
<reference evidence="1 2" key="1">
    <citation type="submission" date="2020-08" db="EMBL/GenBank/DDBJ databases">
        <title>Genomic Encyclopedia of Type Strains, Phase IV (KMG-IV): sequencing the most valuable type-strain genomes for metagenomic binning, comparative biology and taxonomic classification.</title>
        <authorList>
            <person name="Goeker M."/>
        </authorList>
    </citation>
    <scope>NUCLEOTIDE SEQUENCE [LARGE SCALE GENOMIC DNA]</scope>
    <source>
        <strain evidence="1 2">DSM 17976</strain>
    </source>
</reference>
<organism evidence="1 2">
    <name type="scientific">Runella defluvii</name>
    <dbReference type="NCBI Taxonomy" id="370973"/>
    <lineage>
        <taxon>Bacteria</taxon>
        <taxon>Pseudomonadati</taxon>
        <taxon>Bacteroidota</taxon>
        <taxon>Cytophagia</taxon>
        <taxon>Cytophagales</taxon>
        <taxon>Spirosomataceae</taxon>
        <taxon>Runella</taxon>
    </lineage>
</organism>
<dbReference type="SUPFAM" id="SSF53448">
    <property type="entry name" value="Nucleotide-diphospho-sugar transferases"/>
    <property type="match status" value="1"/>
</dbReference>
<dbReference type="InterPro" id="IPR029044">
    <property type="entry name" value="Nucleotide-diphossugar_trans"/>
</dbReference>
<keyword evidence="2" id="KW-1185">Reference proteome</keyword>
<evidence type="ECO:0000313" key="2">
    <source>
        <dbReference type="Proteomes" id="UP000541352"/>
    </source>
</evidence>
<protein>
    <recommendedName>
        <fullName evidence="3">Glycosyltransferase</fullName>
    </recommendedName>
</protein>
<dbReference type="EMBL" id="JACIBY010000007">
    <property type="protein sequence ID" value="MBB3839611.1"/>
    <property type="molecule type" value="Genomic_DNA"/>
</dbReference>
<proteinExistence type="predicted"/>